<feature type="domain" description="ABM" evidence="2">
    <location>
        <begin position="52"/>
        <end position="141"/>
    </location>
</feature>
<dbReference type="Proteomes" id="UP000694044">
    <property type="component" value="Unassembled WGS sequence"/>
</dbReference>
<dbReference type="Pfam" id="PF03992">
    <property type="entry name" value="ABM"/>
    <property type="match status" value="1"/>
</dbReference>
<dbReference type="OrthoDB" id="147975at2759"/>
<proteinExistence type="predicted"/>
<name>A0A8T1VSI0_9STRA</name>
<dbReference type="EMBL" id="JAGDFM010000209">
    <property type="protein sequence ID" value="KAG7382414.1"/>
    <property type="molecule type" value="Genomic_DNA"/>
</dbReference>
<evidence type="ECO:0000313" key="4">
    <source>
        <dbReference type="Proteomes" id="UP000694044"/>
    </source>
</evidence>
<dbReference type="InterPro" id="IPR007138">
    <property type="entry name" value="ABM_dom"/>
</dbReference>
<protein>
    <recommendedName>
        <fullName evidence="2">ABM domain-containing protein</fullName>
    </recommendedName>
</protein>
<dbReference type="PANTHER" id="PTHR34474:SF2">
    <property type="entry name" value="SIGNAL TRANSDUCTION PROTEIN TRAP"/>
    <property type="match status" value="1"/>
</dbReference>
<dbReference type="AlphaFoldDB" id="A0A8T1VSI0"/>
<gene>
    <name evidence="3" type="ORF">PHYPSEUDO_004895</name>
</gene>
<dbReference type="PROSITE" id="PS51725">
    <property type="entry name" value="ABM"/>
    <property type="match status" value="1"/>
</dbReference>
<sequence length="152" mass="17421">MSYARGVEKRESCSQVPGTTTQKERETAGAPSFVPHDTKREDGDATMLIKPVRVLSERIMSRGFEPTVVRLMENVHKVVRSQPGLLSVETLSDVNDHHKYVMMSEWRSLKDYQAWTTSEAHKQCTDQINEVLDVPGKRTTIYKRPEEDIFLL</sequence>
<dbReference type="InterPro" id="IPR050404">
    <property type="entry name" value="Heme-degrading_MO"/>
</dbReference>
<evidence type="ECO:0000256" key="1">
    <source>
        <dbReference type="SAM" id="MobiDB-lite"/>
    </source>
</evidence>
<comment type="caution">
    <text evidence="3">The sequence shown here is derived from an EMBL/GenBank/DDBJ whole genome shotgun (WGS) entry which is preliminary data.</text>
</comment>
<evidence type="ECO:0000313" key="3">
    <source>
        <dbReference type="EMBL" id="KAG7382414.1"/>
    </source>
</evidence>
<evidence type="ECO:0000259" key="2">
    <source>
        <dbReference type="PROSITE" id="PS51725"/>
    </source>
</evidence>
<reference evidence="3" key="1">
    <citation type="submission" date="2021-02" db="EMBL/GenBank/DDBJ databases">
        <authorList>
            <person name="Palmer J.M."/>
        </authorList>
    </citation>
    <scope>NUCLEOTIDE SEQUENCE</scope>
    <source>
        <strain evidence="3">SCRP734</strain>
    </source>
</reference>
<keyword evidence="4" id="KW-1185">Reference proteome</keyword>
<organism evidence="3 4">
    <name type="scientific">Phytophthora pseudosyringae</name>
    <dbReference type="NCBI Taxonomy" id="221518"/>
    <lineage>
        <taxon>Eukaryota</taxon>
        <taxon>Sar</taxon>
        <taxon>Stramenopiles</taxon>
        <taxon>Oomycota</taxon>
        <taxon>Peronosporomycetes</taxon>
        <taxon>Peronosporales</taxon>
        <taxon>Peronosporaceae</taxon>
        <taxon>Phytophthora</taxon>
    </lineage>
</organism>
<feature type="compositionally biased region" description="Basic and acidic residues" evidence="1">
    <location>
        <begin position="1"/>
        <end position="12"/>
    </location>
</feature>
<feature type="region of interest" description="Disordered" evidence="1">
    <location>
        <begin position="1"/>
        <end position="40"/>
    </location>
</feature>
<dbReference type="PANTHER" id="PTHR34474">
    <property type="entry name" value="SIGNAL TRANSDUCTION PROTEIN TRAP"/>
    <property type="match status" value="1"/>
</dbReference>
<accession>A0A8T1VSI0</accession>